<dbReference type="EMBL" id="JAULSO010000003">
    <property type="protein sequence ID" value="KAK3684754.1"/>
    <property type="molecule type" value="Genomic_DNA"/>
</dbReference>
<accession>A0AAE1C9N2</accession>
<proteinExistence type="predicted"/>
<comment type="caution">
    <text evidence="1">The sequence shown here is derived from an EMBL/GenBank/DDBJ whole genome shotgun (WGS) entry which is preliminary data.</text>
</comment>
<reference evidence="1" key="1">
    <citation type="journal article" date="2023" name="Mol. Phylogenet. Evol.">
        <title>Genome-scale phylogeny and comparative genomics of the fungal order Sordariales.</title>
        <authorList>
            <person name="Hensen N."/>
            <person name="Bonometti L."/>
            <person name="Westerberg I."/>
            <person name="Brannstrom I.O."/>
            <person name="Guillou S."/>
            <person name="Cros-Aarteil S."/>
            <person name="Calhoun S."/>
            <person name="Haridas S."/>
            <person name="Kuo A."/>
            <person name="Mondo S."/>
            <person name="Pangilinan J."/>
            <person name="Riley R."/>
            <person name="LaButti K."/>
            <person name="Andreopoulos B."/>
            <person name="Lipzen A."/>
            <person name="Chen C."/>
            <person name="Yan M."/>
            <person name="Daum C."/>
            <person name="Ng V."/>
            <person name="Clum A."/>
            <person name="Steindorff A."/>
            <person name="Ohm R.A."/>
            <person name="Martin F."/>
            <person name="Silar P."/>
            <person name="Natvig D.O."/>
            <person name="Lalanne C."/>
            <person name="Gautier V."/>
            <person name="Ament-Velasquez S.L."/>
            <person name="Kruys A."/>
            <person name="Hutchinson M.I."/>
            <person name="Powell A.J."/>
            <person name="Barry K."/>
            <person name="Miller A.N."/>
            <person name="Grigoriev I.V."/>
            <person name="Debuchy R."/>
            <person name="Gladieux P."/>
            <person name="Hiltunen Thoren M."/>
            <person name="Johannesson H."/>
        </authorList>
    </citation>
    <scope>NUCLEOTIDE SEQUENCE</scope>
    <source>
        <strain evidence="1">CBS 314.62</strain>
    </source>
</reference>
<sequence length="501" mass="55957">MSTSSTAVAARRRLAKARHARRTATVEQIEAQGIKPDLASILVSINAPGQPVKRTKLDDSTARKIFAASPNPPGHTDDLAHKAASLEINSPAAELQTLIPAYILQTFPSAVREQLLAVARLRADQISQSTTQWRAQRMASVATHSAKFDLIGSLSTCTEVIVEVCKYLLPSDVLNLYAISRNFHATISASMQSSVLAWAHAMAPVSSRLFAGPSYARYYSNDPAGRPQDRAYHDLGYLTYHQTQPRPAITDVTVRKIPGLPWLQMVVARETRVRDILATLARMGHRLPPGTSLTLKKLWLVMDTATNAARVKLLRDRNFFTNVDLYLMQMFVVKLNLCFNDPVYGPETDGLTQLMLGQRGLSPLWALLRRKRFTERQEIVELKVRYDVGPSPADLFDGELVQGIPMEKMGVEHFEGWGAGTEHLLRPDELIPLEAVRRNLDFDEYGILERMMWYGHVDLHTGRSLVPSLEEMYMDDFELPAAKRVAEPLTLEDMVNTGCGN</sequence>
<dbReference type="Proteomes" id="UP001270362">
    <property type="component" value="Unassembled WGS sequence"/>
</dbReference>
<dbReference type="AlphaFoldDB" id="A0AAE1C9N2"/>
<organism evidence="1 2">
    <name type="scientific">Podospora appendiculata</name>
    <dbReference type="NCBI Taxonomy" id="314037"/>
    <lineage>
        <taxon>Eukaryota</taxon>
        <taxon>Fungi</taxon>
        <taxon>Dikarya</taxon>
        <taxon>Ascomycota</taxon>
        <taxon>Pezizomycotina</taxon>
        <taxon>Sordariomycetes</taxon>
        <taxon>Sordariomycetidae</taxon>
        <taxon>Sordariales</taxon>
        <taxon>Podosporaceae</taxon>
        <taxon>Podospora</taxon>
    </lineage>
</organism>
<evidence type="ECO:0008006" key="3">
    <source>
        <dbReference type="Google" id="ProtNLM"/>
    </source>
</evidence>
<gene>
    <name evidence="1" type="ORF">B0T22DRAFT_382281</name>
</gene>
<evidence type="ECO:0000313" key="1">
    <source>
        <dbReference type="EMBL" id="KAK3684754.1"/>
    </source>
</evidence>
<protein>
    <recommendedName>
        <fullName evidence="3">F-box domain-containing protein</fullName>
    </recommendedName>
</protein>
<name>A0AAE1C9N2_9PEZI</name>
<reference evidence="1" key="2">
    <citation type="submission" date="2023-06" db="EMBL/GenBank/DDBJ databases">
        <authorList>
            <consortium name="Lawrence Berkeley National Laboratory"/>
            <person name="Haridas S."/>
            <person name="Hensen N."/>
            <person name="Bonometti L."/>
            <person name="Westerberg I."/>
            <person name="Brannstrom I.O."/>
            <person name="Guillou S."/>
            <person name="Cros-Aarteil S."/>
            <person name="Calhoun S."/>
            <person name="Kuo A."/>
            <person name="Mondo S."/>
            <person name="Pangilinan J."/>
            <person name="Riley R."/>
            <person name="Labutti K."/>
            <person name="Andreopoulos B."/>
            <person name="Lipzen A."/>
            <person name="Chen C."/>
            <person name="Yanf M."/>
            <person name="Daum C."/>
            <person name="Ng V."/>
            <person name="Clum A."/>
            <person name="Steindorff A."/>
            <person name="Ohm R."/>
            <person name="Martin F."/>
            <person name="Silar P."/>
            <person name="Natvig D."/>
            <person name="Lalanne C."/>
            <person name="Gautier V."/>
            <person name="Ament-Velasquez S.L."/>
            <person name="Kruys A."/>
            <person name="Hutchinson M.I."/>
            <person name="Powell A.J."/>
            <person name="Barry K."/>
            <person name="Miller A.N."/>
            <person name="Grigoriev I.V."/>
            <person name="Debuchy R."/>
            <person name="Gladieux P."/>
            <person name="Thoren M.H."/>
            <person name="Johannesson H."/>
        </authorList>
    </citation>
    <scope>NUCLEOTIDE SEQUENCE</scope>
    <source>
        <strain evidence="1">CBS 314.62</strain>
    </source>
</reference>
<keyword evidence="2" id="KW-1185">Reference proteome</keyword>
<evidence type="ECO:0000313" key="2">
    <source>
        <dbReference type="Proteomes" id="UP001270362"/>
    </source>
</evidence>
<feature type="non-terminal residue" evidence="1">
    <location>
        <position position="501"/>
    </location>
</feature>